<organism evidence="1 2">
    <name type="scientific">Paenibacillus glycinis</name>
    <dbReference type="NCBI Taxonomy" id="2697035"/>
    <lineage>
        <taxon>Bacteria</taxon>
        <taxon>Bacillati</taxon>
        <taxon>Bacillota</taxon>
        <taxon>Bacilli</taxon>
        <taxon>Bacillales</taxon>
        <taxon>Paenibacillaceae</taxon>
        <taxon>Paenibacillus</taxon>
    </lineage>
</organism>
<dbReference type="RefSeq" id="WP_161741818.1">
    <property type="nucleotide sequence ID" value="NZ_JAAAMV010000002.1"/>
</dbReference>
<reference evidence="1 2" key="1">
    <citation type="submission" date="2020-01" db="EMBL/GenBank/DDBJ databases">
        <title>Paenibacillus soybeanensis sp. nov. isolated from the nodules of soybean (Glycine max(L.) Merr).</title>
        <authorList>
            <person name="Wang H."/>
        </authorList>
    </citation>
    <scope>NUCLEOTIDE SEQUENCE [LARGE SCALE GENOMIC DNA]</scope>
    <source>
        <strain evidence="1 2">T1</strain>
    </source>
</reference>
<protein>
    <submittedName>
        <fullName evidence="1">Uncharacterized protein</fullName>
    </submittedName>
</protein>
<dbReference type="Proteomes" id="UP000665561">
    <property type="component" value="Unassembled WGS sequence"/>
</dbReference>
<sequence>MTEFAGEGSHCVIRRIGLVTEADHNGVTVIIGGKSLRLAGEKVAEGVAPGDAVEWDGKIWRASKDGDTGTSNMRKT</sequence>
<comment type="caution">
    <text evidence="1">The sequence shown here is derived from an EMBL/GenBank/DDBJ whole genome shotgun (WGS) entry which is preliminary data.</text>
</comment>
<gene>
    <name evidence="1" type="ORF">GT019_05910</name>
</gene>
<keyword evidence="2" id="KW-1185">Reference proteome</keyword>
<proteinExistence type="predicted"/>
<evidence type="ECO:0000313" key="2">
    <source>
        <dbReference type="Proteomes" id="UP000665561"/>
    </source>
</evidence>
<evidence type="ECO:0000313" key="1">
    <source>
        <dbReference type="EMBL" id="NBD23400.1"/>
    </source>
</evidence>
<dbReference type="EMBL" id="JAAAMV010000002">
    <property type="protein sequence ID" value="NBD23400.1"/>
    <property type="molecule type" value="Genomic_DNA"/>
</dbReference>
<accession>A0ABW9XLA6</accession>
<name>A0ABW9XLA6_9BACL</name>